<reference evidence="2" key="1">
    <citation type="journal article" date="2013" name="Genetics">
        <title>The draft genome and transcriptome of Panagrellus redivivus are shaped by the harsh demands of a free-living lifestyle.</title>
        <authorList>
            <person name="Srinivasan J."/>
            <person name="Dillman A.R."/>
            <person name="Macchietto M.G."/>
            <person name="Heikkinen L."/>
            <person name="Lakso M."/>
            <person name="Fracchia K.M."/>
            <person name="Antoshechkin I."/>
            <person name="Mortazavi A."/>
            <person name="Wong G."/>
            <person name="Sternberg P.W."/>
        </authorList>
    </citation>
    <scope>NUCLEOTIDE SEQUENCE [LARGE SCALE GENOMIC DNA]</scope>
    <source>
        <strain evidence="2">MT8872</strain>
    </source>
</reference>
<organism evidence="2 3">
    <name type="scientific">Panagrellus redivivus</name>
    <name type="common">Microworm</name>
    <dbReference type="NCBI Taxonomy" id="6233"/>
    <lineage>
        <taxon>Eukaryota</taxon>
        <taxon>Metazoa</taxon>
        <taxon>Ecdysozoa</taxon>
        <taxon>Nematoda</taxon>
        <taxon>Chromadorea</taxon>
        <taxon>Rhabditida</taxon>
        <taxon>Tylenchina</taxon>
        <taxon>Panagrolaimomorpha</taxon>
        <taxon>Panagrolaimoidea</taxon>
        <taxon>Panagrolaimidae</taxon>
        <taxon>Panagrellus</taxon>
    </lineage>
</organism>
<accession>A0A7E4V4R9</accession>
<name>A0A7E4V4R9_PANRE</name>
<feature type="chain" id="PRO_5028966718" evidence="1">
    <location>
        <begin position="22"/>
        <end position="76"/>
    </location>
</feature>
<dbReference type="Proteomes" id="UP000492821">
    <property type="component" value="Unassembled WGS sequence"/>
</dbReference>
<dbReference type="WBParaSite" id="Pan_g16575.t1">
    <property type="protein sequence ID" value="Pan_g16575.t1"/>
    <property type="gene ID" value="Pan_g16575"/>
</dbReference>
<protein>
    <submittedName>
        <fullName evidence="3">Secretory peptide</fullName>
    </submittedName>
</protein>
<keyword evidence="1" id="KW-0732">Signal</keyword>
<sequence length="76" mass="8635">MKHTFTILLILCLASVTVVNAGPAIPADERDLYQKYCWTDEDCAKNMALGIPNVKYWYCAKKPSSWVYTPICVAQY</sequence>
<proteinExistence type="predicted"/>
<dbReference type="AlphaFoldDB" id="A0A7E4V4R9"/>
<keyword evidence="2" id="KW-1185">Reference proteome</keyword>
<evidence type="ECO:0000313" key="2">
    <source>
        <dbReference type="Proteomes" id="UP000492821"/>
    </source>
</evidence>
<evidence type="ECO:0000313" key="3">
    <source>
        <dbReference type="WBParaSite" id="Pan_g16575.t1"/>
    </source>
</evidence>
<reference evidence="3" key="2">
    <citation type="submission" date="2020-10" db="UniProtKB">
        <authorList>
            <consortium name="WormBaseParasite"/>
        </authorList>
    </citation>
    <scope>IDENTIFICATION</scope>
</reference>
<evidence type="ECO:0000256" key="1">
    <source>
        <dbReference type="SAM" id="SignalP"/>
    </source>
</evidence>
<feature type="signal peptide" evidence="1">
    <location>
        <begin position="1"/>
        <end position="21"/>
    </location>
</feature>